<dbReference type="Gene3D" id="3.30.70.60">
    <property type="match status" value="1"/>
</dbReference>
<organism evidence="2 3">
    <name type="scientific">Eiseniibacteriota bacterium</name>
    <dbReference type="NCBI Taxonomy" id="2212470"/>
    <lineage>
        <taxon>Bacteria</taxon>
        <taxon>Candidatus Eiseniibacteriota</taxon>
    </lineage>
</organism>
<keyword evidence="1" id="KW-0175">Coiled coil</keyword>
<feature type="coiled-coil region" evidence="1">
    <location>
        <begin position="32"/>
        <end position="59"/>
    </location>
</feature>
<dbReference type="Proteomes" id="UP000777784">
    <property type="component" value="Unassembled WGS sequence"/>
</dbReference>
<reference evidence="2" key="1">
    <citation type="submission" date="2021-05" db="EMBL/GenBank/DDBJ databases">
        <title>Energy efficiency and biological interactions define the core microbiome of deep oligotrophic groundwater.</title>
        <authorList>
            <person name="Mehrshad M."/>
            <person name="Lopez-Fernandez M."/>
            <person name="Bell E."/>
            <person name="Bernier-Latmani R."/>
            <person name="Bertilsson S."/>
            <person name="Dopson M."/>
        </authorList>
    </citation>
    <scope>NUCLEOTIDE SEQUENCE</scope>
    <source>
        <strain evidence="2">Modern_marine.mb.64</strain>
    </source>
</reference>
<dbReference type="EMBL" id="JAHJDP010000097">
    <property type="protein sequence ID" value="MBU2692635.1"/>
    <property type="molecule type" value="Genomic_DNA"/>
</dbReference>
<proteinExistence type="predicted"/>
<evidence type="ECO:0000256" key="1">
    <source>
        <dbReference type="SAM" id="Coils"/>
    </source>
</evidence>
<evidence type="ECO:0000313" key="3">
    <source>
        <dbReference type="Proteomes" id="UP000777784"/>
    </source>
</evidence>
<accession>A0A948W7U7</accession>
<dbReference type="AlphaFoldDB" id="A0A948W7U7"/>
<gene>
    <name evidence="2" type="ORF">KJ970_17100</name>
</gene>
<dbReference type="InterPro" id="IPR014717">
    <property type="entry name" value="Transl_elong_EF1B/ribsomal_bS6"/>
</dbReference>
<comment type="caution">
    <text evidence="2">The sequence shown here is derived from an EMBL/GenBank/DDBJ whole genome shotgun (WGS) entry which is preliminary data.</text>
</comment>
<name>A0A948W7U7_UNCEI</name>
<protein>
    <submittedName>
        <fullName evidence="2">Uncharacterized protein</fullName>
    </submittedName>
</protein>
<evidence type="ECO:0000313" key="2">
    <source>
        <dbReference type="EMBL" id="MBU2692635.1"/>
    </source>
</evidence>
<sequence length="177" mass="20123">MTLQKWKKRAGLTIGTAVLLLLLGLVIDLGAVNRQLGEYEDLKVQREQLRRQLTKIENQSAYEDRLAGYFAGMKGDSLAIPAKLVDPIDFLAGGLRKSNLKRLELRTEKSSQTGQLTRNRYFLRANGSYNQIIDFFKWLERGGQLSTIDAFSIEPIIDSSDLELRLNLSIYDPRMES</sequence>